<name>A0ABN7CAG2_9FLAO</name>
<evidence type="ECO:0008006" key="3">
    <source>
        <dbReference type="Google" id="ProtNLM"/>
    </source>
</evidence>
<gene>
    <name evidence="1" type="ORF">CRDW_06940</name>
</gene>
<dbReference type="EMBL" id="AP029022">
    <property type="protein sequence ID" value="BEV03320.1"/>
    <property type="molecule type" value="Genomic_DNA"/>
</dbReference>
<protein>
    <recommendedName>
        <fullName evidence="3">Lipoprotein</fullName>
    </recommendedName>
</protein>
<sequence length="151" mass="17827">MAEILIEKQEIKLMKYFLIFILTLFLNNCKEKDINLENTNTKNTEFIDVKIDNNCNFYFLYFREGSIIGKINTSGNCKKMTKEVYCKAYEKLLQNNINKIPLKSGKLIFEFESNNNDSLFINELNDISKKYFKSKCEIISKKETELTLEIK</sequence>
<accession>A0ABN7CAG2</accession>
<reference evidence="1 2" key="1">
    <citation type="journal article" date="2020" name="Microbes Environ.">
        <title>Synthetic bacterial community of duckweed: a simple and stable system to study plant-microbe interactions.</title>
        <authorList>
            <person name="Ishizawa H."/>
            <person name="Tada M."/>
            <person name="Kuroda M."/>
            <person name="Inoue D."/>
            <person name="Futamata H."/>
            <person name="Ike M."/>
        </authorList>
    </citation>
    <scope>NUCLEOTIDE SEQUENCE [LARGE SCALE GENOMIC DNA]</scope>
    <source>
        <strain evidence="1 2">DW100</strain>
    </source>
</reference>
<evidence type="ECO:0000313" key="1">
    <source>
        <dbReference type="EMBL" id="BEV03320.1"/>
    </source>
</evidence>
<keyword evidence="2" id="KW-1185">Reference proteome</keyword>
<organism evidence="1 2">
    <name type="scientific">Chryseobacterium gambrini</name>
    <dbReference type="NCBI Taxonomy" id="373672"/>
    <lineage>
        <taxon>Bacteria</taxon>
        <taxon>Pseudomonadati</taxon>
        <taxon>Bacteroidota</taxon>
        <taxon>Flavobacteriia</taxon>
        <taxon>Flavobacteriales</taxon>
        <taxon>Weeksellaceae</taxon>
        <taxon>Chryseobacterium group</taxon>
        <taxon>Chryseobacterium</taxon>
    </lineage>
</organism>
<dbReference type="RefSeq" id="WP_338614265.1">
    <property type="nucleotide sequence ID" value="NZ_AP029022.1"/>
</dbReference>
<evidence type="ECO:0000313" key="2">
    <source>
        <dbReference type="Proteomes" id="UP001380186"/>
    </source>
</evidence>
<proteinExistence type="predicted"/>
<dbReference type="Proteomes" id="UP001380186">
    <property type="component" value="Chromosome"/>
</dbReference>